<reference evidence="1 2" key="1">
    <citation type="submission" date="2019-10" db="EMBL/GenBank/DDBJ databases">
        <authorList>
            <person name="Palmer J.M."/>
        </authorList>
    </citation>
    <scope>NUCLEOTIDE SEQUENCE [LARGE SCALE GENOMIC DNA]</scope>
    <source>
        <strain evidence="1 2">TWF730</strain>
    </source>
</reference>
<keyword evidence="2" id="KW-1185">Reference proteome</keyword>
<evidence type="ECO:0000313" key="2">
    <source>
        <dbReference type="Proteomes" id="UP001373714"/>
    </source>
</evidence>
<sequence>MPPVIYWGKWVESDELNQVGLNGFVKSMLSRQPSILFTIPSGTENIIPNKRAILELSTRRLFRAPCRIRISPRDINFPQVATARVEINRTIFANLIKVLKAEREEKLLVVRQENTRQETVFQPLLARGPGTLHIYTSDMKKSQRIERLLKSIGRLDKCIQSLTKAMAETIVMSIRQAGMKTSEPHFNSILNRMTKSIEDMDTECGTNVMVEIGDIFPPEGIFIAMEQSESEGEGDMEKE</sequence>
<name>A0AAV9UCB4_9PEZI</name>
<dbReference type="EMBL" id="JAVHNS010000011">
    <property type="protein sequence ID" value="KAK6340108.1"/>
    <property type="molecule type" value="Genomic_DNA"/>
</dbReference>
<gene>
    <name evidence="1" type="ORF">TWF730_001879</name>
</gene>
<comment type="caution">
    <text evidence="1">The sequence shown here is derived from an EMBL/GenBank/DDBJ whole genome shotgun (WGS) entry which is preliminary data.</text>
</comment>
<organism evidence="1 2">
    <name type="scientific">Orbilia blumenaviensis</name>
    <dbReference type="NCBI Taxonomy" id="1796055"/>
    <lineage>
        <taxon>Eukaryota</taxon>
        <taxon>Fungi</taxon>
        <taxon>Dikarya</taxon>
        <taxon>Ascomycota</taxon>
        <taxon>Pezizomycotina</taxon>
        <taxon>Orbiliomycetes</taxon>
        <taxon>Orbiliales</taxon>
        <taxon>Orbiliaceae</taxon>
        <taxon>Orbilia</taxon>
    </lineage>
</organism>
<evidence type="ECO:0000313" key="1">
    <source>
        <dbReference type="EMBL" id="KAK6340108.1"/>
    </source>
</evidence>
<dbReference type="AlphaFoldDB" id="A0AAV9UCB4"/>
<protein>
    <submittedName>
        <fullName evidence="1">Uncharacterized protein</fullName>
    </submittedName>
</protein>
<proteinExistence type="predicted"/>
<dbReference type="Proteomes" id="UP001373714">
    <property type="component" value="Unassembled WGS sequence"/>
</dbReference>
<accession>A0AAV9UCB4</accession>